<keyword evidence="3" id="KW-1185">Reference proteome</keyword>
<feature type="compositionally biased region" description="Acidic residues" evidence="1">
    <location>
        <begin position="300"/>
        <end position="309"/>
    </location>
</feature>
<evidence type="ECO:0000313" key="2">
    <source>
        <dbReference type="EMBL" id="PYH65400.1"/>
    </source>
</evidence>
<dbReference type="OrthoDB" id="5416097at2759"/>
<name>A0A319B553_ASPVC</name>
<proteinExistence type="predicted"/>
<evidence type="ECO:0000256" key="1">
    <source>
        <dbReference type="SAM" id="MobiDB-lite"/>
    </source>
</evidence>
<evidence type="ECO:0000313" key="3">
    <source>
        <dbReference type="Proteomes" id="UP000248405"/>
    </source>
</evidence>
<dbReference type="EMBL" id="KZ821638">
    <property type="protein sequence ID" value="PYH65400.1"/>
    <property type="molecule type" value="Genomic_DNA"/>
</dbReference>
<protein>
    <submittedName>
        <fullName evidence="2">Uncharacterized protein</fullName>
    </submittedName>
</protein>
<sequence length="326" mass="36118">MSTLTPNKLASRGPADELLDPERRKIIAQLSAYIEHVKLPSTGWALLWFTDLAILRKYLKTCEESEAGPMDVALKFTQSECLKYIIMSWKDRPRDSLTTEEGAEEPDIEESPKKRQRTSGTASRVPTLAGNTRPAAVGPQETTKQPAGRGESANELISKWKEQVLGPSGTETCSNLICMSNLAHKLWETARFALNPLAISEDQKVLKVKFYWMPINKLSDAMSSREVPRPFPDGSLSSIKVEGKLNAKLFNINTEKALRSGDVLTFKTDDPVGHPLPSMELLNMQWALHRVLALSGAADATDEELDPADPDALQVEATDEDNEEED</sequence>
<reference evidence="2" key="1">
    <citation type="submission" date="2016-12" db="EMBL/GenBank/DDBJ databases">
        <title>The genomes of Aspergillus section Nigri reveals drivers in fungal speciation.</title>
        <authorList>
            <consortium name="DOE Joint Genome Institute"/>
            <person name="Vesth T.C."/>
            <person name="Nybo J."/>
            <person name="Theobald S."/>
            <person name="Brandl J."/>
            <person name="Frisvad J.C."/>
            <person name="Nielsen K.F."/>
            <person name="Lyhne E.K."/>
            <person name="Kogle M.E."/>
            <person name="Kuo A."/>
            <person name="Riley R."/>
            <person name="Clum A."/>
            <person name="Nolan M."/>
            <person name="Lipzen A."/>
            <person name="Salamov A."/>
            <person name="Henrissat B."/>
            <person name="Wiebenga A."/>
            <person name="De Vries R.P."/>
            <person name="Grigoriev I.V."/>
            <person name="Mortensen U.H."/>
            <person name="Andersen M.R."/>
            <person name="Baker S.E."/>
        </authorList>
    </citation>
    <scope>NUCLEOTIDE SEQUENCE [LARGE SCALE GENOMIC DNA]</scope>
    <source>
        <strain evidence="2">CBS 113365</strain>
    </source>
</reference>
<organism evidence="2 3">
    <name type="scientific">Aspergillus vadensis (strain CBS 113365 / IMI 142717 / IBT 24658)</name>
    <dbReference type="NCBI Taxonomy" id="1448311"/>
    <lineage>
        <taxon>Eukaryota</taxon>
        <taxon>Fungi</taxon>
        <taxon>Dikarya</taxon>
        <taxon>Ascomycota</taxon>
        <taxon>Pezizomycotina</taxon>
        <taxon>Eurotiomycetes</taxon>
        <taxon>Eurotiomycetidae</taxon>
        <taxon>Eurotiales</taxon>
        <taxon>Aspergillaceae</taxon>
        <taxon>Aspergillus</taxon>
        <taxon>Aspergillus subgen. Circumdati</taxon>
    </lineage>
</organism>
<dbReference type="Proteomes" id="UP000248405">
    <property type="component" value="Unassembled WGS sequence"/>
</dbReference>
<dbReference type="AlphaFoldDB" id="A0A319B553"/>
<gene>
    <name evidence="2" type="ORF">BO88DRAFT_395223</name>
</gene>
<dbReference type="RefSeq" id="XP_025559194.1">
    <property type="nucleotide sequence ID" value="XM_025705187.1"/>
</dbReference>
<feature type="region of interest" description="Disordered" evidence="1">
    <location>
        <begin position="95"/>
        <end position="153"/>
    </location>
</feature>
<feature type="compositionally biased region" description="Acidic residues" evidence="1">
    <location>
        <begin position="317"/>
        <end position="326"/>
    </location>
</feature>
<dbReference type="GeneID" id="37209779"/>
<accession>A0A319B553</accession>
<feature type="region of interest" description="Disordered" evidence="1">
    <location>
        <begin position="299"/>
        <end position="326"/>
    </location>
</feature>